<keyword evidence="1" id="KW-0812">Transmembrane</keyword>
<reference evidence="3 4" key="1">
    <citation type="submission" date="2019-07" db="EMBL/GenBank/DDBJ databases">
        <title>Whole genome shotgun sequence of Empedobacter brevis NBRC 14943.</title>
        <authorList>
            <person name="Hosoyama A."/>
            <person name="Uohara A."/>
            <person name="Ohji S."/>
            <person name="Ichikawa N."/>
        </authorList>
    </citation>
    <scope>NUCLEOTIDE SEQUENCE [LARGE SCALE GENOMIC DNA]</scope>
    <source>
        <strain evidence="3 4">NBRC 14943</strain>
    </source>
</reference>
<evidence type="ECO:0000313" key="3">
    <source>
        <dbReference type="EMBL" id="GEM50340.1"/>
    </source>
</evidence>
<evidence type="ECO:0000313" key="4">
    <source>
        <dbReference type="Proteomes" id="UP000321245"/>
    </source>
</evidence>
<dbReference type="STRING" id="1218108.GCA_000382425_00129"/>
<dbReference type="EMBL" id="BJXC01000001">
    <property type="protein sequence ID" value="GEM50340.1"/>
    <property type="molecule type" value="Genomic_DNA"/>
</dbReference>
<dbReference type="Pfam" id="PF10882">
    <property type="entry name" value="bPH_5"/>
    <property type="match status" value="1"/>
</dbReference>
<dbReference type="Proteomes" id="UP000321245">
    <property type="component" value="Unassembled WGS sequence"/>
</dbReference>
<comment type="caution">
    <text evidence="3">The sequence shown here is derived from an EMBL/GenBank/DDBJ whole genome shotgun (WGS) entry which is preliminary data.</text>
</comment>
<dbReference type="OrthoDB" id="1444896at2"/>
<evidence type="ECO:0000259" key="2">
    <source>
        <dbReference type="Pfam" id="PF10882"/>
    </source>
</evidence>
<organism evidence="3 4">
    <name type="scientific">Empedobacter brevis NBRC 14943 = ATCC 43319</name>
    <dbReference type="NCBI Taxonomy" id="1218108"/>
    <lineage>
        <taxon>Bacteria</taxon>
        <taxon>Pseudomonadati</taxon>
        <taxon>Bacteroidota</taxon>
        <taxon>Flavobacteriia</taxon>
        <taxon>Flavobacteriales</taxon>
        <taxon>Weeksellaceae</taxon>
        <taxon>Empedobacter</taxon>
    </lineage>
</organism>
<dbReference type="InterPro" id="IPR027783">
    <property type="entry name" value="Bacterial_PH-related"/>
</dbReference>
<dbReference type="RefSeq" id="WP_019973629.1">
    <property type="nucleotide sequence ID" value="NZ_BJXC01000001.1"/>
</dbReference>
<proteinExistence type="predicted"/>
<gene>
    <name evidence="3" type="ORF">EB1_01300</name>
</gene>
<dbReference type="AlphaFoldDB" id="A0A511NC00"/>
<accession>A0A511NC00</accession>
<keyword evidence="1" id="KW-0472">Membrane</keyword>
<dbReference type="GeneID" id="84648432"/>
<feature type="transmembrane region" description="Helical" evidence="1">
    <location>
        <begin position="42"/>
        <end position="60"/>
    </location>
</feature>
<sequence>MNKDFSVSMSRFFKITTFLLIALLILTGLTMTYNEPRLIPNLIYWGIVLPIITGCYLFSLNKVKVDFKNIYIISKIKTTVIPINKVKNITRKSKSNYLMIIGARGIYGLIGRSLDNYKCNIKDTSKLIAIELKEEKFLISCDHPDEFINTINTLKNVQKTS</sequence>
<keyword evidence="1" id="KW-1133">Transmembrane helix</keyword>
<evidence type="ECO:0000256" key="1">
    <source>
        <dbReference type="SAM" id="Phobius"/>
    </source>
</evidence>
<protein>
    <recommendedName>
        <fullName evidence="2">Bacterial Pleckstrin homology domain-containing protein</fullName>
    </recommendedName>
</protein>
<keyword evidence="4" id="KW-1185">Reference proteome</keyword>
<feature type="domain" description="Bacterial Pleckstrin homology" evidence="2">
    <location>
        <begin position="63"/>
        <end position="152"/>
    </location>
</feature>
<name>A0A511NC00_9FLAO</name>